<evidence type="ECO:0000313" key="8">
    <source>
        <dbReference type="Proteomes" id="UP000515135"/>
    </source>
</evidence>
<comment type="subcellular location">
    <subcellularLocation>
        <location evidence="1">Cell membrane</location>
        <topology evidence="1">Multi-pass membrane protein</topology>
    </subcellularLocation>
</comment>
<evidence type="ECO:0000313" key="9">
    <source>
        <dbReference type="RefSeq" id="XP_019632480.1"/>
    </source>
</evidence>
<dbReference type="PRINTS" id="PR00237">
    <property type="entry name" value="GPCRRHODOPSN"/>
</dbReference>
<sequence length="428" mass="48118">MFNNSSNPGLPTEETFAAEFHSILSCYKWHLTNNFSVLQANEACSAYEDLVRLRTETEVIFLLMGLLIIVTNPVLLLGIIGARELHKPVYFFLANLAVSDFCAGAGLLYRAVGYVGYSAMYKTYGFLLGYVPLLIFTQMMSSSALTFLSVNNYVAIRYPVYFHNNADELSTKLCVGVALIVSWISIALVSFSPIMGWNCLDMGTLTTRTCIKYYPLAFVVVCAAIGLLLCSIILFTNVSVYVRIREREKKRLEQAGSTNAAQQEALRRYEERVYKARTVMIHVILAFTFWLLPLLIYVYYAVCRSAPGRCPTRTGIFAGICLNSLINPIATLLRTSDLRKAIWDKVTGVHQTIVRVIRGNRAHPQDDQAGIGDAPNFQLERQNTQSQPAPKELPLVENYDIHNAHRMAEPERWPRGRQAETLAMVQVD</sequence>
<accession>A0A6P4YSR4</accession>
<evidence type="ECO:0000256" key="3">
    <source>
        <dbReference type="ARBA" id="ARBA00022692"/>
    </source>
</evidence>
<dbReference type="AlphaFoldDB" id="A0A6P4YSR4"/>
<feature type="transmembrane region" description="Helical" evidence="6">
    <location>
        <begin position="314"/>
        <end position="333"/>
    </location>
</feature>
<feature type="transmembrane region" description="Helical" evidence="6">
    <location>
        <begin position="89"/>
        <end position="112"/>
    </location>
</feature>
<dbReference type="OrthoDB" id="9444602at2759"/>
<feature type="transmembrane region" description="Helical" evidence="6">
    <location>
        <begin position="279"/>
        <end position="302"/>
    </location>
</feature>
<dbReference type="PANTHER" id="PTHR22750">
    <property type="entry name" value="G-PROTEIN COUPLED RECEPTOR"/>
    <property type="match status" value="1"/>
</dbReference>
<dbReference type="InterPro" id="IPR000276">
    <property type="entry name" value="GPCR_Rhodpsn"/>
</dbReference>
<keyword evidence="5 6" id="KW-0472">Membrane</keyword>
<dbReference type="Pfam" id="PF00001">
    <property type="entry name" value="7tm_1"/>
    <property type="match status" value="1"/>
</dbReference>
<dbReference type="SUPFAM" id="SSF81321">
    <property type="entry name" value="Family A G protein-coupled receptor-like"/>
    <property type="match status" value="1"/>
</dbReference>
<proteinExistence type="predicted"/>
<dbReference type="GO" id="GO:0005886">
    <property type="term" value="C:plasma membrane"/>
    <property type="evidence" value="ECO:0007669"/>
    <property type="project" value="UniProtKB-SubCell"/>
</dbReference>
<keyword evidence="8" id="KW-1185">Reference proteome</keyword>
<evidence type="ECO:0000256" key="4">
    <source>
        <dbReference type="ARBA" id="ARBA00022989"/>
    </source>
</evidence>
<feature type="transmembrane region" description="Helical" evidence="6">
    <location>
        <begin position="169"/>
        <end position="194"/>
    </location>
</feature>
<gene>
    <name evidence="9" type="primary">LOC109476070</name>
</gene>
<dbReference type="GO" id="GO:0004930">
    <property type="term" value="F:G protein-coupled receptor activity"/>
    <property type="evidence" value="ECO:0007669"/>
    <property type="project" value="InterPro"/>
</dbReference>
<keyword evidence="2" id="KW-1003">Cell membrane</keyword>
<organism evidence="8 9">
    <name type="scientific">Branchiostoma belcheri</name>
    <name type="common">Amphioxus</name>
    <dbReference type="NCBI Taxonomy" id="7741"/>
    <lineage>
        <taxon>Eukaryota</taxon>
        <taxon>Metazoa</taxon>
        <taxon>Chordata</taxon>
        <taxon>Cephalochordata</taxon>
        <taxon>Leptocardii</taxon>
        <taxon>Amphioxiformes</taxon>
        <taxon>Branchiostomatidae</taxon>
        <taxon>Branchiostoma</taxon>
    </lineage>
</organism>
<feature type="domain" description="G-protein coupled receptors family 1 profile" evidence="7">
    <location>
        <begin position="71"/>
        <end position="331"/>
    </location>
</feature>
<evidence type="ECO:0000256" key="1">
    <source>
        <dbReference type="ARBA" id="ARBA00004651"/>
    </source>
</evidence>
<evidence type="ECO:0000256" key="6">
    <source>
        <dbReference type="SAM" id="Phobius"/>
    </source>
</evidence>
<keyword evidence="3 6" id="KW-0812">Transmembrane</keyword>
<feature type="transmembrane region" description="Helical" evidence="6">
    <location>
        <begin position="214"/>
        <end position="242"/>
    </location>
</feature>
<dbReference type="GeneID" id="109476070"/>
<keyword evidence="4 6" id="KW-1133">Transmembrane helix</keyword>
<evidence type="ECO:0000256" key="2">
    <source>
        <dbReference type="ARBA" id="ARBA00022475"/>
    </source>
</evidence>
<feature type="transmembrane region" description="Helical" evidence="6">
    <location>
        <begin position="124"/>
        <end position="148"/>
    </location>
</feature>
<dbReference type="InterPro" id="IPR017452">
    <property type="entry name" value="GPCR_Rhodpsn_7TM"/>
</dbReference>
<dbReference type="KEGG" id="bbel:109476070"/>
<evidence type="ECO:0000256" key="5">
    <source>
        <dbReference type="ARBA" id="ARBA00023136"/>
    </source>
</evidence>
<dbReference type="PROSITE" id="PS50262">
    <property type="entry name" value="G_PROTEIN_RECEP_F1_2"/>
    <property type="match status" value="1"/>
</dbReference>
<feature type="transmembrane region" description="Helical" evidence="6">
    <location>
        <begin position="59"/>
        <end position="82"/>
    </location>
</feature>
<evidence type="ECO:0000259" key="7">
    <source>
        <dbReference type="PROSITE" id="PS50262"/>
    </source>
</evidence>
<dbReference type="Gene3D" id="1.20.1070.10">
    <property type="entry name" value="Rhodopsin 7-helix transmembrane proteins"/>
    <property type="match status" value="1"/>
</dbReference>
<name>A0A6P4YSR4_BRABE</name>
<dbReference type="Proteomes" id="UP000515135">
    <property type="component" value="Unplaced"/>
</dbReference>
<protein>
    <submittedName>
        <fullName evidence="9">Sphingosine 1-phosphate receptor 1-like</fullName>
    </submittedName>
</protein>
<dbReference type="RefSeq" id="XP_019632480.1">
    <property type="nucleotide sequence ID" value="XM_019776921.1"/>
</dbReference>
<reference evidence="9" key="1">
    <citation type="submission" date="2025-08" db="UniProtKB">
        <authorList>
            <consortium name="RefSeq"/>
        </authorList>
    </citation>
    <scope>IDENTIFICATION</scope>
    <source>
        <tissue evidence="9">Gonad</tissue>
    </source>
</reference>